<feature type="region of interest" description="Disordered" evidence="2">
    <location>
        <begin position="123"/>
        <end position="223"/>
    </location>
</feature>
<proteinExistence type="predicted"/>
<feature type="compositionally biased region" description="Low complexity" evidence="2">
    <location>
        <begin position="53"/>
        <end position="72"/>
    </location>
</feature>
<feature type="compositionally biased region" description="Polar residues" evidence="2">
    <location>
        <begin position="17"/>
        <end position="30"/>
    </location>
</feature>
<evidence type="ECO:0000313" key="3">
    <source>
        <dbReference type="EMBL" id="KAF2666982.1"/>
    </source>
</evidence>
<evidence type="ECO:0000256" key="1">
    <source>
        <dbReference type="SAM" id="Coils"/>
    </source>
</evidence>
<feature type="region of interest" description="Disordered" evidence="2">
    <location>
        <begin position="655"/>
        <end position="674"/>
    </location>
</feature>
<feature type="region of interest" description="Disordered" evidence="2">
    <location>
        <begin position="1"/>
        <end position="109"/>
    </location>
</feature>
<feature type="compositionally biased region" description="Basic and acidic residues" evidence="2">
    <location>
        <begin position="83"/>
        <end position="92"/>
    </location>
</feature>
<dbReference type="EMBL" id="MU004238">
    <property type="protein sequence ID" value="KAF2666982.1"/>
    <property type="molecule type" value="Genomic_DNA"/>
</dbReference>
<feature type="compositionally biased region" description="Polar residues" evidence="2">
    <location>
        <begin position="172"/>
        <end position="195"/>
    </location>
</feature>
<name>A0A6A6U4B7_9PEZI</name>
<evidence type="ECO:0000313" key="4">
    <source>
        <dbReference type="Proteomes" id="UP000799302"/>
    </source>
</evidence>
<keyword evidence="1" id="KW-0175">Coiled coil</keyword>
<dbReference type="AlphaFoldDB" id="A0A6A6U4B7"/>
<keyword evidence="4" id="KW-1185">Reference proteome</keyword>
<feature type="compositionally biased region" description="Polar residues" evidence="2">
    <location>
        <begin position="128"/>
        <end position="151"/>
    </location>
</feature>
<feature type="compositionally biased region" description="Low complexity" evidence="2">
    <location>
        <begin position="196"/>
        <end position="218"/>
    </location>
</feature>
<feature type="coiled-coil region" evidence="1">
    <location>
        <begin position="490"/>
        <end position="579"/>
    </location>
</feature>
<gene>
    <name evidence="3" type="ORF">BT63DRAFT_325974</name>
</gene>
<sequence>MISFQTPKLNIGRHSFLRSSSRDATPTENPTTPPLHDNTIFSNFPALEERSPRSSPSPAPSRLHSRRPSAASDHFVAPSIEPLRPKTADPHITRRRSKTTPIGSAPKYVMSWEDKPLPLAVDIDSKRNQNGNDLGSRRVTSPISRPNTTDNSSPRGSSSRPERSSSKGSYTLMPSINSTIHARRGSQSTIPTRDPSNASSRVQRQRSRSNSQNTTTSSLFPPASILDEVEGTLTATITELQELQGGWSRKNTNASPERGLATPTRQPQYANAPNNPSGHVRSSSRPTDSYFPAVGPSGTQSMPQTPMRAATFAADNSGQDARMRDSQQAYGDERKQAHASLMENDQVKQRLEFMSARLNEFEHEKAALIRANKEADENIQKILGRLREAKVSEQAIQNDFHAAKNDLAIMEAKYEGELKKNSTVKEQLEAEKKNSERLEAKLQDVNAQKVDVLEGNLQVRQEVCSTKKQLKQAMDELHAIKNTPPQSPAGDDLLAKFKELQHRNEILEAELKTRSPNSDLPTALAEMTFQLEDAQQRLNEKTQVISTLMATNQGSAQTASILEAQNARLQAEVSILKARTSPPSSPGRKVVEMQEALRTVRIERDQYANLLHAEIRRTTIDDHARKHPSLPFLQKNPNLEDAINIVRQRAAGYLKGNDTEPRSPTDSIDANESRGRIDELESEIEYYLHDIVLYKLDVKGYRKDLRKAKEVIRDLTQTNSNTTTPTIMIHESEPISFAAEKELR</sequence>
<dbReference type="Proteomes" id="UP000799302">
    <property type="component" value="Unassembled WGS sequence"/>
</dbReference>
<feature type="compositionally biased region" description="Polar residues" evidence="2">
    <location>
        <begin position="263"/>
        <end position="287"/>
    </location>
</feature>
<evidence type="ECO:0000256" key="2">
    <source>
        <dbReference type="SAM" id="MobiDB-lite"/>
    </source>
</evidence>
<feature type="region of interest" description="Disordered" evidence="2">
    <location>
        <begin position="244"/>
        <end position="304"/>
    </location>
</feature>
<reference evidence="3" key="1">
    <citation type="journal article" date="2020" name="Stud. Mycol.">
        <title>101 Dothideomycetes genomes: a test case for predicting lifestyles and emergence of pathogens.</title>
        <authorList>
            <person name="Haridas S."/>
            <person name="Albert R."/>
            <person name="Binder M."/>
            <person name="Bloem J."/>
            <person name="Labutti K."/>
            <person name="Salamov A."/>
            <person name="Andreopoulos B."/>
            <person name="Baker S."/>
            <person name="Barry K."/>
            <person name="Bills G."/>
            <person name="Bluhm B."/>
            <person name="Cannon C."/>
            <person name="Castanera R."/>
            <person name="Culley D."/>
            <person name="Daum C."/>
            <person name="Ezra D."/>
            <person name="Gonzalez J."/>
            <person name="Henrissat B."/>
            <person name="Kuo A."/>
            <person name="Liang C."/>
            <person name="Lipzen A."/>
            <person name="Lutzoni F."/>
            <person name="Magnuson J."/>
            <person name="Mondo S."/>
            <person name="Nolan M."/>
            <person name="Ohm R."/>
            <person name="Pangilinan J."/>
            <person name="Park H.-J."/>
            <person name="Ramirez L."/>
            <person name="Alfaro M."/>
            <person name="Sun H."/>
            <person name="Tritt A."/>
            <person name="Yoshinaga Y."/>
            <person name="Zwiers L.-H."/>
            <person name="Turgeon B."/>
            <person name="Goodwin S."/>
            <person name="Spatafora J."/>
            <person name="Crous P."/>
            <person name="Grigoriev I."/>
        </authorList>
    </citation>
    <scope>NUCLEOTIDE SEQUENCE</scope>
    <source>
        <strain evidence="3">CBS 115976</strain>
    </source>
</reference>
<protein>
    <submittedName>
        <fullName evidence="3">Uncharacterized protein</fullName>
    </submittedName>
</protein>
<accession>A0A6A6U4B7</accession>
<feature type="coiled-coil region" evidence="1">
    <location>
        <begin position="344"/>
        <end position="378"/>
    </location>
</feature>
<organism evidence="3 4">
    <name type="scientific">Microthyrium microscopicum</name>
    <dbReference type="NCBI Taxonomy" id="703497"/>
    <lineage>
        <taxon>Eukaryota</taxon>
        <taxon>Fungi</taxon>
        <taxon>Dikarya</taxon>
        <taxon>Ascomycota</taxon>
        <taxon>Pezizomycotina</taxon>
        <taxon>Dothideomycetes</taxon>
        <taxon>Dothideomycetes incertae sedis</taxon>
        <taxon>Microthyriales</taxon>
        <taxon>Microthyriaceae</taxon>
        <taxon>Microthyrium</taxon>
    </lineage>
</organism>
<dbReference type="OrthoDB" id="5431474at2759"/>
<feature type="coiled-coil region" evidence="1">
    <location>
        <begin position="418"/>
        <end position="448"/>
    </location>
</feature>